<reference evidence="1" key="1">
    <citation type="submission" date="2023-02" db="EMBL/GenBank/DDBJ databases">
        <title>Tahibacter soli sp. nov. isolated from soil.</title>
        <authorList>
            <person name="Baek J.H."/>
            <person name="Lee J.K."/>
            <person name="Choi D.G."/>
            <person name="Jeon C.O."/>
        </authorList>
    </citation>
    <scope>NUCLEOTIDE SEQUENCE</scope>
    <source>
        <strain evidence="1">BL</strain>
    </source>
</reference>
<dbReference type="Proteomes" id="UP001139971">
    <property type="component" value="Unassembled WGS sequence"/>
</dbReference>
<proteinExistence type="predicted"/>
<dbReference type="InterPro" id="IPR004714">
    <property type="entry name" value="Cyt_oxidase_maturation_cbb3"/>
</dbReference>
<protein>
    <submittedName>
        <fullName evidence="1">Cbb3-type cytochrome oxidase assembly protein CcoS</fullName>
    </submittedName>
</protein>
<dbReference type="PANTHER" id="PTHR41532">
    <property type="entry name" value="FIXS PROTEIN"/>
    <property type="match status" value="1"/>
</dbReference>
<dbReference type="EMBL" id="JAOVZO020000014">
    <property type="protein sequence ID" value="MDC8012604.1"/>
    <property type="molecule type" value="Genomic_DNA"/>
</dbReference>
<dbReference type="Pfam" id="PF03597">
    <property type="entry name" value="FixS"/>
    <property type="match status" value="1"/>
</dbReference>
<evidence type="ECO:0000313" key="1">
    <source>
        <dbReference type="EMBL" id="MDC8012604.1"/>
    </source>
</evidence>
<accession>A0A9X3YJC0</accession>
<dbReference type="PANTHER" id="PTHR41532:SF1">
    <property type="entry name" value="FIXS PROTEIN"/>
    <property type="match status" value="1"/>
</dbReference>
<evidence type="ECO:0000313" key="2">
    <source>
        <dbReference type="Proteomes" id="UP001139971"/>
    </source>
</evidence>
<organism evidence="1 2">
    <name type="scientific">Tahibacter soli</name>
    <dbReference type="NCBI Taxonomy" id="2983605"/>
    <lineage>
        <taxon>Bacteria</taxon>
        <taxon>Pseudomonadati</taxon>
        <taxon>Pseudomonadota</taxon>
        <taxon>Gammaproteobacteria</taxon>
        <taxon>Lysobacterales</taxon>
        <taxon>Rhodanobacteraceae</taxon>
        <taxon>Tahibacter</taxon>
    </lineage>
</organism>
<keyword evidence="2" id="KW-1185">Reference proteome</keyword>
<dbReference type="AlphaFoldDB" id="A0A9X3YJC0"/>
<sequence length="51" mass="5613">MNIILLLIPLSIVLLAAGVYALFWAIDHAQFDDLDTPALAPLTDDRRDPPP</sequence>
<name>A0A9X3YJC0_9GAMM</name>
<dbReference type="NCBIfam" id="TIGR00847">
    <property type="entry name" value="ccoS"/>
    <property type="match status" value="1"/>
</dbReference>
<dbReference type="RefSeq" id="WP_263545062.1">
    <property type="nucleotide sequence ID" value="NZ_JAOVZO020000014.1"/>
</dbReference>
<comment type="caution">
    <text evidence="1">The sequence shown here is derived from an EMBL/GenBank/DDBJ whole genome shotgun (WGS) entry which is preliminary data.</text>
</comment>
<gene>
    <name evidence="1" type="primary">ccoS</name>
    <name evidence="1" type="ORF">OD750_008595</name>
</gene>